<feature type="compositionally biased region" description="Basic and acidic residues" evidence="1">
    <location>
        <begin position="178"/>
        <end position="200"/>
    </location>
</feature>
<dbReference type="Pfam" id="PF11776">
    <property type="entry name" value="RcnB"/>
    <property type="match status" value="1"/>
</dbReference>
<keyword evidence="2" id="KW-1133">Transmembrane helix</keyword>
<evidence type="ECO:0000313" key="3">
    <source>
        <dbReference type="EMBL" id="RUQ66533.1"/>
    </source>
</evidence>
<keyword evidence="2" id="KW-0472">Membrane</keyword>
<dbReference type="OrthoDB" id="7205329at2"/>
<evidence type="ECO:0000313" key="4">
    <source>
        <dbReference type="Proteomes" id="UP000280346"/>
    </source>
</evidence>
<dbReference type="Gene3D" id="3.10.450.160">
    <property type="entry name" value="inner membrane protein cigr"/>
    <property type="match status" value="1"/>
</dbReference>
<dbReference type="AlphaFoldDB" id="A0A3S0XK77"/>
<evidence type="ECO:0000256" key="2">
    <source>
        <dbReference type="SAM" id="Phobius"/>
    </source>
</evidence>
<evidence type="ECO:0008006" key="5">
    <source>
        <dbReference type="Google" id="ProtNLM"/>
    </source>
</evidence>
<dbReference type="InterPro" id="IPR024572">
    <property type="entry name" value="RcnB"/>
</dbReference>
<proteinExistence type="predicted"/>
<protein>
    <recommendedName>
        <fullName evidence="5">RcnB family protein</fullName>
    </recommendedName>
</protein>
<dbReference type="EMBL" id="RZIJ01000020">
    <property type="protein sequence ID" value="RUQ66533.1"/>
    <property type="molecule type" value="Genomic_DNA"/>
</dbReference>
<feature type="transmembrane region" description="Helical" evidence="2">
    <location>
        <begin position="35"/>
        <end position="58"/>
    </location>
</feature>
<evidence type="ECO:0000256" key="1">
    <source>
        <dbReference type="SAM" id="MobiDB-lite"/>
    </source>
</evidence>
<feature type="compositionally biased region" description="Basic and acidic residues" evidence="1">
    <location>
        <begin position="98"/>
        <end position="114"/>
    </location>
</feature>
<accession>A0A3S0XK77</accession>
<sequence length="260" mass="27910">MADSMSGVIGLPVSDTALAASSGSAMARSGLLVSVLPSFGVVVSSAMAAVSSVASAVINRRERVPLPDPAFAPALRCAGDRSADTECYQSPPIPTSSRNDRGAGCVHRDRGPGDRRMVSMKRALMSAIVAAVALTSLAGAPAMAQGWEPDRNGPPPHAQHGPDRNGPDRNGPGWNGPQRHDDRRPDARWHDDRRPDERHWRAGDRLPKDYRAKRHIITKPAAYHLHRPPRGHHWVRVGPDALLVVSATGIVVEFAPGLFR</sequence>
<keyword evidence="2" id="KW-0812">Transmembrane</keyword>
<gene>
    <name evidence="3" type="ORF">EJ913_22130</name>
</gene>
<feature type="region of interest" description="Disordered" evidence="1">
    <location>
        <begin position="144"/>
        <end position="200"/>
    </location>
</feature>
<dbReference type="Proteomes" id="UP000280346">
    <property type="component" value="Unassembled WGS sequence"/>
</dbReference>
<organism evidence="3 4">
    <name type="scientific">Azospirillum doebereinerae</name>
    <dbReference type="NCBI Taxonomy" id="92933"/>
    <lineage>
        <taxon>Bacteria</taxon>
        <taxon>Pseudomonadati</taxon>
        <taxon>Pseudomonadota</taxon>
        <taxon>Alphaproteobacteria</taxon>
        <taxon>Rhodospirillales</taxon>
        <taxon>Azospirillaceae</taxon>
        <taxon>Azospirillum</taxon>
    </lineage>
</organism>
<feature type="region of interest" description="Disordered" evidence="1">
    <location>
        <begin position="82"/>
        <end position="114"/>
    </location>
</feature>
<keyword evidence="4" id="KW-1185">Reference proteome</keyword>
<feature type="transmembrane region" description="Helical" evidence="2">
    <location>
        <begin position="123"/>
        <end position="144"/>
    </location>
</feature>
<reference evidence="3 4" key="1">
    <citation type="submission" date="2018-12" db="EMBL/GenBank/DDBJ databases">
        <authorList>
            <person name="Yang Y."/>
        </authorList>
    </citation>
    <scope>NUCLEOTIDE SEQUENCE [LARGE SCALE GENOMIC DNA]</scope>
    <source>
        <strain evidence="3 4">GSF71</strain>
    </source>
</reference>
<name>A0A3S0XK77_9PROT</name>
<comment type="caution">
    <text evidence="3">The sequence shown here is derived from an EMBL/GenBank/DDBJ whole genome shotgun (WGS) entry which is preliminary data.</text>
</comment>